<accession>A0A6A6HP46</accession>
<dbReference type="InterPro" id="IPR004354">
    <property type="entry name" value="Meiotic_Rec114"/>
</dbReference>
<dbReference type="AlphaFoldDB" id="A0A6A6HP46"/>
<feature type="compositionally biased region" description="Polar residues" evidence="1">
    <location>
        <begin position="238"/>
        <end position="248"/>
    </location>
</feature>
<dbReference type="Proteomes" id="UP000800092">
    <property type="component" value="Unassembled WGS sequence"/>
</dbReference>
<evidence type="ECO:0000313" key="2">
    <source>
        <dbReference type="EMBL" id="KAF2239629.1"/>
    </source>
</evidence>
<feature type="region of interest" description="Disordered" evidence="1">
    <location>
        <begin position="158"/>
        <end position="216"/>
    </location>
</feature>
<reference evidence="2" key="1">
    <citation type="journal article" date="2020" name="Stud. Mycol.">
        <title>101 Dothideomycetes genomes: a test case for predicting lifestyles and emergence of pathogens.</title>
        <authorList>
            <person name="Haridas S."/>
            <person name="Albert R."/>
            <person name="Binder M."/>
            <person name="Bloem J."/>
            <person name="Labutti K."/>
            <person name="Salamov A."/>
            <person name="Andreopoulos B."/>
            <person name="Baker S."/>
            <person name="Barry K."/>
            <person name="Bills G."/>
            <person name="Bluhm B."/>
            <person name="Cannon C."/>
            <person name="Castanera R."/>
            <person name="Culley D."/>
            <person name="Daum C."/>
            <person name="Ezra D."/>
            <person name="Gonzalez J."/>
            <person name="Henrissat B."/>
            <person name="Kuo A."/>
            <person name="Liang C."/>
            <person name="Lipzen A."/>
            <person name="Lutzoni F."/>
            <person name="Magnuson J."/>
            <person name="Mondo S."/>
            <person name="Nolan M."/>
            <person name="Ohm R."/>
            <person name="Pangilinan J."/>
            <person name="Park H.-J."/>
            <person name="Ramirez L."/>
            <person name="Alfaro M."/>
            <person name="Sun H."/>
            <person name="Tritt A."/>
            <person name="Yoshinaga Y."/>
            <person name="Zwiers L.-H."/>
            <person name="Turgeon B."/>
            <person name="Goodwin S."/>
            <person name="Spatafora J."/>
            <person name="Crous P."/>
            <person name="Grigoriev I."/>
        </authorList>
    </citation>
    <scope>NUCLEOTIDE SEQUENCE</scope>
    <source>
        <strain evidence="2">Tuck. ex Michener</strain>
    </source>
</reference>
<feature type="compositionally biased region" description="Basic and acidic residues" evidence="1">
    <location>
        <begin position="158"/>
        <end position="170"/>
    </location>
</feature>
<dbReference type="OrthoDB" id="3946648at2759"/>
<feature type="region of interest" description="Disordered" evidence="1">
    <location>
        <begin position="238"/>
        <end position="261"/>
    </location>
</feature>
<feature type="region of interest" description="Disordered" evidence="1">
    <location>
        <begin position="344"/>
        <end position="465"/>
    </location>
</feature>
<organism evidence="2 3">
    <name type="scientific">Viridothelium virens</name>
    <name type="common">Speckled blister lichen</name>
    <name type="synonym">Trypethelium virens</name>
    <dbReference type="NCBI Taxonomy" id="1048519"/>
    <lineage>
        <taxon>Eukaryota</taxon>
        <taxon>Fungi</taxon>
        <taxon>Dikarya</taxon>
        <taxon>Ascomycota</taxon>
        <taxon>Pezizomycotina</taxon>
        <taxon>Dothideomycetes</taxon>
        <taxon>Dothideomycetes incertae sedis</taxon>
        <taxon>Trypetheliales</taxon>
        <taxon>Trypetheliaceae</taxon>
        <taxon>Viridothelium</taxon>
    </lineage>
</organism>
<gene>
    <name evidence="2" type="ORF">EV356DRAFT_563068</name>
</gene>
<name>A0A6A6HP46_VIRVR</name>
<feature type="compositionally biased region" description="Low complexity" evidence="1">
    <location>
        <begin position="358"/>
        <end position="370"/>
    </location>
</feature>
<evidence type="ECO:0000313" key="3">
    <source>
        <dbReference type="Proteomes" id="UP000800092"/>
    </source>
</evidence>
<protein>
    <submittedName>
        <fullName evidence="2">Uncharacterized protein</fullName>
    </submittedName>
</protein>
<sequence>MSQQRVSASSGIISLPVVKYSWSVGQNEVGASQWTHLCRDDIYLVFDDSSLSTSITLSTELQSMKVIQGSEVVELVPLERLIQRSQKARDDASQQMVQILTEQLPIHALYRRSTYNIAFKYRNEDGQLRRNQFKFGSVSDFDTVMEYLKRTGCPIMDSVRKRDSDSRVSESRQSALPHADMSRPSTSSSLLGQQPQSTIPQFQSESRNHEFRSQAQAHLHASAFPASHFDMSLVNSSLRPMSRTSSPIKSVDYSHGSSRTIASPSQDFAYVTNISKESSDMPPPRLSKSAGRIETPTVNATPQMQEQENASKYFQTEEQQSRRPATAPLEHYLDYLNKSIPPRRELPFKSSLNGPNTSSSGKGPGSRSSSAAVELPPLPTPKILPDGKQSSSPCVKSRNRAGRRSKGIQPVRDVPNIGDNIIQSTYQADSNPATSSTHVSDTAYTPTLSSNRAPLQESTSNEMRRNERQVLSDISKTNQGPVHAEALTAEDKDSLARYASQSEEDRMEALESMICDLINDDDFLKLSEDAESCWRRIGLTR</sequence>
<dbReference type="Pfam" id="PF03525">
    <property type="entry name" value="Meiotic_rec114"/>
    <property type="match status" value="1"/>
</dbReference>
<proteinExistence type="predicted"/>
<feature type="compositionally biased region" description="Polar residues" evidence="1">
    <location>
        <begin position="421"/>
        <end position="461"/>
    </location>
</feature>
<keyword evidence="3" id="KW-1185">Reference proteome</keyword>
<feature type="compositionally biased region" description="Polar residues" evidence="1">
    <location>
        <begin position="183"/>
        <end position="205"/>
    </location>
</feature>
<dbReference type="EMBL" id="ML991772">
    <property type="protein sequence ID" value="KAF2239629.1"/>
    <property type="molecule type" value="Genomic_DNA"/>
</dbReference>
<evidence type="ECO:0000256" key="1">
    <source>
        <dbReference type="SAM" id="MobiDB-lite"/>
    </source>
</evidence>
<dbReference type="GO" id="GO:0007131">
    <property type="term" value="P:reciprocal meiotic recombination"/>
    <property type="evidence" value="ECO:0007669"/>
    <property type="project" value="InterPro"/>
</dbReference>
<feature type="compositionally biased region" description="Basic residues" evidence="1">
    <location>
        <begin position="397"/>
        <end position="406"/>
    </location>
</feature>